<dbReference type="EMBL" id="GBXM01099639">
    <property type="protein sequence ID" value="JAH08938.1"/>
    <property type="molecule type" value="Transcribed_RNA"/>
</dbReference>
<evidence type="ECO:0000313" key="1">
    <source>
        <dbReference type="EMBL" id="JAH08938.1"/>
    </source>
</evidence>
<sequence>MPRIVSLNLQLIIHLDCLVKVQWNHFFHAVLDHL</sequence>
<reference evidence="1" key="2">
    <citation type="journal article" date="2015" name="Fish Shellfish Immunol.">
        <title>Early steps in the European eel (Anguilla anguilla)-Vibrio vulnificus interaction in the gills: Role of the RtxA13 toxin.</title>
        <authorList>
            <person name="Callol A."/>
            <person name="Pajuelo D."/>
            <person name="Ebbesson L."/>
            <person name="Teles M."/>
            <person name="MacKenzie S."/>
            <person name="Amaro C."/>
        </authorList>
    </citation>
    <scope>NUCLEOTIDE SEQUENCE</scope>
</reference>
<organism evidence="1">
    <name type="scientific">Anguilla anguilla</name>
    <name type="common">European freshwater eel</name>
    <name type="synonym">Muraena anguilla</name>
    <dbReference type="NCBI Taxonomy" id="7936"/>
    <lineage>
        <taxon>Eukaryota</taxon>
        <taxon>Metazoa</taxon>
        <taxon>Chordata</taxon>
        <taxon>Craniata</taxon>
        <taxon>Vertebrata</taxon>
        <taxon>Euteleostomi</taxon>
        <taxon>Actinopterygii</taxon>
        <taxon>Neopterygii</taxon>
        <taxon>Teleostei</taxon>
        <taxon>Anguilliformes</taxon>
        <taxon>Anguillidae</taxon>
        <taxon>Anguilla</taxon>
    </lineage>
</organism>
<name>A0A0E9PYK0_ANGAN</name>
<dbReference type="AlphaFoldDB" id="A0A0E9PYK0"/>
<reference evidence="1" key="1">
    <citation type="submission" date="2014-11" db="EMBL/GenBank/DDBJ databases">
        <authorList>
            <person name="Amaro Gonzalez C."/>
        </authorList>
    </citation>
    <scope>NUCLEOTIDE SEQUENCE</scope>
</reference>
<accession>A0A0E9PYK0</accession>
<protein>
    <submittedName>
        <fullName evidence="1">Uncharacterized protein</fullName>
    </submittedName>
</protein>
<proteinExistence type="predicted"/>